<dbReference type="InterPro" id="IPR029052">
    <property type="entry name" value="Metallo-depent_PP-like"/>
</dbReference>
<evidence type="ECO:0000313" key="5">
    <source>
        <dbReference type="EMBL" id="QEA15975.1"/>
    </source>
</evidence>
<dbReference type="Proteomes" id="UP000321172">
    <property type="component" value="Chromosome"/>
</dbReference>
<dbReference type="KEGG" id="ngf:FRF71_07430"/>
<feature type="signal peptide" evidence="2">
    <location>
        <begin position="1"/>
        <end position="24"/>
    </location>
</feature>
<feature type="domain" description="5'-Nucleotidase C-terminal" evidence="4">
    <location>
        <begin position="401"/>
        <end position="542"/>
    </location>
</feature>
<dbReference type="InterPro" id="IPR006179">
    <property type="entry name" value="5_nucleotidase/apyrase"/>
</dbReference>
<dbReference type="GO" id="GO:0008253">
    <property type="term" value="F:5'-nucleotidase activity"/>
    <property type="evidence" value="ECO:0007669"/>
    <property type="project" value="TreeGrafter"/>
</dbReference>
<keyword evidence="6" id="KW-1185">Reference proteome</keyword>
<evidence type="ECO:0000256" key="2">
    <source>
        <dbReference type="RuleBase" id="RU362119"/>
    </source>
</evidence>
<organism evidence="5 6">
    <name type="scientific">Novosphingobium ginsenosidimutans</name>
    <dbReference type="NCBI Taxonomy" id="1176536"/>
    <lineage>
        <taxon>Bacteria</taxon>
        <taxon>Pseudomonadati</taxon>
        <taxon>Pseudomonadota</taxon>
        <taxon>Alphaproteobacteria</taxon>
        <taxon>Sphingomonadales</taxon>
        <taxon>Sphingomonadaceae</taxon>
        <taxon>Novosphingobium</taxon>
    </lineage>
</organism>
<keyword evidence="2" id="KW-0547">Nucleotide-binding</keyword>
<dbReference type="GO" id="GO:0009166">
    <property type="term" value="P:nucleotide catabolic process"/>
    <property type="evidence" value="ECO:0007669"/>
    <property type="project" value="InterPro"/>
</dbReference>
<dbReference type="Gene3D" id="3.90.780.10">
    <property type="entry name" value="5'-Nucleotidase, C-terminal domain"/>
    <property type="match status" value="1"/>
</dbReference>
<dbReference type="OrthoDB" id="9803927at2"/>
<dbReference type="Pfam" id="PF00149">
    <property type="entry name" value="Metallophos"/>
    <property type="match status" value="1"/>
</dbReference>
<accession>A0A5B8S6C8</accession>
<evidence type="ECO:0000313" key="6">
    <source>
        <dbReference type="Proteomes" id="UP000321172"/>
    </source>
</evidence>
<dbReference type="PANTHER" id="PTHR11575:SF24">
    <property type="entry name" value="5'-NUCLEOTIDASE"/>
    <property type="match status" value="1"/>
</dbReference>
<dbReference type="PROSITE" id="PS51257">
    <property type="entry name" value="PROKAR_LIPOPROTEIN"/>
    <property type="match status" value="1"/>
</dbReference>
<reference evidence="5 6" key="1">
    <citation type="journal article" date="2013" name="J. Microbiol. Biotechnol.">
        <title>Novosphingobium ginsenosidimutans sp. nov., with the ability to convert ginsenoside.</title>
        <authorList>
            <person name="Kim J.K."/>
            <person name="He D."/>
            <person name="Liu Q.M."/>
            <person name="Park H.Y."/>
            <person name="Jung M.S."/>
            <person name="Yoon M.H."/>
            <person name="Kim S.C."/>
            <person name="Im W.T."/>
        </authorList>
    </citation>
    <scope>NUCLEOTIDE SEQUENCE [LARGE SCALE GENOMIC DNA]</scope>
    <source>
        <strain evidence="5 6">FW-6</strain>
    </source>
</reference>
<dbReference type="GO" id="GO:0030288">
    <property type="term" value="C:outer membrane-bounded periplasmic space"/>
    <property type="evidence" value="ECO:0007669"/>
    <property type="project" value="TreeGrafter"/>
</dbReference>
<gene>
    <name evidence="5" type="ORF">FRF71_07430</name>
</gene>
<evidence type="ECO:0000259" key="4">
    <source>
        <dbReference type="Pfam" id="PF02872"/>
    </source>
</evidence>
<dbReference type="InterPro" id="IPR008334">
    <property type="entry name" value="5'-Nucleotdase_C"/>
</dbReference>
<evidence type="ECO:0000259" key="3">
    <source>
        <dbReference type="Pfam" id="PF00149"/>
    </source>
</evidence>
<dbReference type="Gene3D" id="3.60.21.10">
    <property type="match status" value="1"/>
</dbReference>
<proteinExistence type="inferred from homology"/>
<dbReference type="GO" id="GO:0000166">
    <property type="term" value="F:nucleotide binding"/>
    <property type="evidence" value="ECO:0007669"/>
    <property type="project" value="UniProtKB-KW"/>
</dbReference>
<dbReference type="AlphaFoldDB" id="A0A5B8S6C8"/>
<dbReference type="RefSeq" id="WP_147090007.1">
    <property type="nucleotide sequence ID" value="NZ_BAABJD010000001.1"/>
</dbReference>
<keyword evidence="2" id="KW-0378">Hydrolase</keyword>
<feature type="chain" id="PRO_5022983984" evidence="2">
    <location>
        <begin position="25"/>
        <end position="583"/>
    </location>
</feature>
<dbReference type="PRINTS" id="PR01607">
    <property type="entry name" value="APYRASEFAMLY"/>
</dbReference>
<comment type="similarity">
    <text evidence="2">Belongs to the 5'-nucleotidase family.</text>
</comment>
<dbReference type="InterPro" id="IPR036907">
    <property type="entry name" value="5'-Nucleotdase_C_sf"/>
</dbReference>
<dbReference type="SUPFAM" id="SSF56300">
    <property type="entry name" value="Metallo-dependent phosphatases"/>
    <property type="match status" value="1"/>
</dbReference>
<dbReference type="GO" id="GO:0008768">
    <property type="term" value="F:UDP-sugar diphosphatase activity"/>
    <property type="evidence" value="ECO:0007669"/>
    <property type="project" value="TreeGrafter"/>
</dbReference>
<sequence length="583" mass="61647">MSNLRFLPLALLPLIAACATPQGARQPAPTVKVGLLAINDFHGALEMPRQSVFVPDDKGEAMPVPAGGAAYLASAIDSLRAQHPNHLVVSAGDLIGASQLASSLFLDEPTIEVMNRIGLDFNATGNHEFDRGQDELLRMQSGGCTQHTARKPCQVEPFKGAKFKFLGANTIKADGSTLFPGTAIRSFGSGRNKVDIGLIGLTLEGTGELVSPEGIKGLTFADEASTINAAVPRLRAAGADAIVVVIHEGVRTKGTPNPQGCEGASGPLGEIVNQLDGVDVVVSGHTHWAYICEWPGKNPARPVLMTSAGVFGTLVTEINLEIDPRAGRVVGRSARNVIVQSEAYRPAADRVSPNTDRFPRFAPRADIADYVVKYTEAARQFALRPAGRIGGEATRGGDASSTGGTLGSLIADAQLAATAGAGAQIAFMNPFGIRAPWRLAPGENGQLTFGDIYKVQPFNNTLLTQTLTGAQLRRLLEQNFDGIGPNQVLSPSRGFAYSYDMSRPIGSRIVSITLDGQPIDDAARYRVTTSDFLANGGDTYSELAKGTDRVLGISDLAALEAWLQAIPPRAVPLEERAKDLTPR</sequence>
<dbReference type="PANTHER" id="PTHR11575">
    <property type="entry name" value="5'-NUCLEOTIDASE-RELATED"/>
    <property type="match status" value="1"/>
</dbReference>
<feature type="domain" description="Calcineurin-like phosphoesterase" evidence="3">
    <location>
        <begin position="36"/>
        <end position="288"/>
    </location>
</feature>
<dbReference type="SUPFAM" id="SSF55816">
    <property type="entry name" value="5'-nucleotidase (syn. UDP-sugar hydrolase), C-terminal domain"/>
    <property type="match status" value="1"/>
</dbReference>
<dbReference type="Pfam" id="PF02872">
    <property type="entry name" value="5_nucleotid_C"/>
    <property type="match status" value="1"/>
</dbReference>
<keyword evidence="1 2" id="KW-0732">Signal</keyword>
<evidence type="ECO:0000256" key="1">
    <source>
        <dbReference type="ARBA" id="ARBA00022729"/>
    </source>
</evidence>
<dbReference type="EMBL" id="CP042345">
    <property type="protein sequence ID" value="QEA15975.1"/>
    <property type="molecule type" value="Genomic_DNA"/>
</dbReference>
<dbReference type="InterPro" id="IPR004843">
    <property type="entry name" value="Calcineurin-like_PHP"/>
</dbReference>
<protein>
    <submittedName>
        <fullName evidence="5">Bifunctional metallophosphatase/5'-nucleotidase</fullName>
    </submittedName>
</protein>
<name>A0A5B8S6C8_9SPHN</name>